<protein>
    <submittedName>
        <fullName evidence="1">Uncharacterized protein</fullName>
    </submittedName>
</protein>
<reference evidence="1" key="1">
    <citation type="journal article" date="2015" name="Nature">
        <title>Complex archaea that bridge the gap between prokaryotes and eukaryotes.</title>
        <authorList>
            <person name="Spang A."/>
            <person name="Saw J.H."/>
            <person name="Jorgensen S.L."/>
            <person name="Zaremba-Niedzwiedzka K."/>
            <person name="Martijn J."/>
            <person name="Lind A.E."/>
            <person name="van Eijk R."/>
            <person name="Schleper C."/>
            <person name="Guy L."/>
            <person name="Ettema T.J."/>
        </authorList>
    </citation>
    <scope>NUCLEOTIDE SEQUENCE</scope>
</reference>
<accession>A0A0F9IGY9</accession>
<comment type="caution">
    <text evidence="1">The sequence shown here is derived from an EMBL/GenBank/DDBJ whole genome shotgun (WGS) entry which is preliminary data.</text>
</comment>
<proteinExistence type="predicted"/>
<gene>
    <name evidence="1" type="ORF">LCGC14_1942680</name>
</gene>
<dbReference type="EMBL" id="LAZR01021053">
    <property type="protein sequence ID" value="KKL86642.1"/>
    <property type="molecule type" value="Genomic_DNA"/>
</dbReference>
<dbReference type="AlphaFoldDB" id="A0A0F9IGY9"/>
<evidence type="ECO:0000313" key="1">
    <source>
        <dbReference type="EMBL" id="KKL86642.1"/>
    </source>
</evidence>
<name>A0A0F9IGY9_9ZZZZ</name>
<organism evidence="1">
    <name type="scientific">marine sediment metagenome</name>
    <dbReference type="NCBI Taxonomy" id="412755"/>
    <lineage>
        <taxon>unclassified sequences</taxon>
        <taxon>metagenomes</taxon>
        <taxon>ecological metagenomes</taxon>
    </lineage>
</organism>
<sequence>MDDIKKSSPLFSVIFKDGSHYLGGNNYFDTGWLSIPNKKIKRIFYRLPTGDNLCLEGYEKYFHMMEGTKDWARIGKKGITILGNKPQVEYVYIMGKKGDNGCHG</sequence>